<name>F0WMN8_9STRA</name>
<reference evidence="3" key="1">
    <citation type="journal article" date="2011" name="PLoS Biol.">
        <title>Gene gain and loss during evolution of obligate parasitism in the white rust pathogen of Arabidopsis thaliana.</title>
        <authorList>
            <person name="Kemen E."/>
            <person name="Gardiner A."/>
            <person name="Schultz-Larsen T."/>
            <person name="Kemen A.C."/>
            <person name="Balmuth A.L."/>
            <person name="Robert-Seilaniantz A."/>
            <person name="Bailey K."/>
            <person name="Holub E."/>
            <person name="Studholme D.J."/>
            <person name="Maclean D."/>
            <person name="Jones J.D."/>
        </authorList>
    </citation>
    <scope>NUCLEOTIDE SEQUENCE</scope>
</reference>
<gene>
    <name evidence="3" type="primary">AlNc14C159G7726</name>
    <name evidence="3" type="ORF">ALNC14_087150</name>
</gene>
<evidence type="ECO:0000313" key="3">
    <source>
        <dbReference type="EMBL" id="CCA22572.1"/>
    </source>
</evidence>
<organism evidence="3">
    <name type="scientific">Albugo laibachii Nc14</name>
    <dbReference type="NCBI Taxonomy" id="890382"/>
    <lineage>
        <taxon>Eukaryota</taxon>
        <taxon>Sar</taxon>
        <taxon>Stramenopiles</taxon>
        <taxon>Oomycota</taxon>
        <taxon>Peronosporomycetes</taxon>
        <taxon>Albuginales</taxon>
        <taxon>Albuginaceae</taxon>
        <taxon>Albugo</taxon>
    </lineage>
</organism>
<keyword evidence="2" id="KW-0472">Membrane</keyword>
<sequence>MAPHLPQLNRDDEITPNTIDPDGEANSEKGVSSLDLPLVLPNDEDNHTTTNIRTGSFVSPRENNTHSLDTASGRIEKVNPLLFVAAFGLCAVFLVLCGRKRKFGWSQSDIVATSKGPNSEEDKNKGQYTRIDNVTGENDDKNDWDEWEGEEPKVRSENSKNGLPESLPPSIRAVNVDSEPKNASISTPQNQAQCAQQQDESAVCKNIGSPKDSVQEKHDVFSKFGMVPEIKHSHQVPLYLQECANGSTPKIPKSVESSAELIDLSAVDGEHEGAAWGDDDDWAQGI</sequence>
<keyword evidence="2" id="KW-0812">Transmembrane</keyword>
<evidence type="ECO:0000256" key="1">
    <source>
        <dbReference type="SAM" id="MobiDB-lite"/>
    </source>
</evidence>
<feature type="region of interest" description="Disordered" evidence="1">
    <location>
        <begin position="1"/>
        <end position="65"/>
    </location>
</feature>
<reference evidence="3" key="2">
    <citation type="submission" date="2011-02" db="EMBL/GenBank/DDBJ databases">
        <authorList>
            <person name="MacLean D."/>
        </authorList>
    </citation>
    <scope>NUCLEOTIDE SEQUENCE</scope>
</reference>
<keyword evidence="2" id="KW-1133">Transmembrane helix</keyword>
<dbReference type="AlphaFoldDB" id="F0WMN8"/>
<feature type="transmembrane region" description="Helical" evidence="2">
    <location>
        <begin position="78"/>
        <end position="97"/>
    </location>
</feature>
<feature type="compositionally biased region" description="Acidic residues" evidence="1">
    <location>
        <begin position="140"/>
        <end position="149"/>
    </location>
</feature>
<feature type="compositionally biased region" description="Polar residues" evidence="1">
    <location>
        <begin position="48"/>
        <end position="65"/>
    </location>
</feature>
<dbReference type="HOGENOM" id="CLU_974602_0_0_1"/>
<proteinExistence type="predicted"/>
<evidence type="ECO:0000256" key="2">
    <source>
        <dbReference type="SAM" id="Phobius"/>
    </source>
</evidence>
<dbReference type="EMBL" id="FR824204">
    <property type="protein sequence ID" value="CCA22572.1"/>
    <property type="molecule type" value="Genomic_DNA"/>
</dbReference>
<protein>
    <submittedName>
        <fullName evidence="3">AlNc14C159G7726 protein</fullName>
    </submittedName>
</protein>
<feature type="region of interest" description="Disordered" evidence="1">
    <location>
        <begin position="111"/>
        <end position="173"/>
    </location>
</feature>
<accession>F0WMN8</accession>